<evidence type="ECO:0000256" key="8">
    <source>
        <dbReference type="ARBA" id="ARBA00022932"/>
    </source>
</evidence>
<evidence type="ECO:0000256" key="10">
    <source>
        <dbReference type="ARBA" id="ARBA00023268"/>
    </source>
</evidence>
<reference evidence="14 15" key="1">
    <citation type="journal article" date="2022" name="Nat. Plants">
        <title>Genomes of leafy and leafless Platanthera orchids illuminate the evolution of mycoheterotrophy.</title>
        <authorList>
            <person name="Li M.H."/>
            <person name="Liu K.W."/>
            <person name="Li Z."/>
            <person name="Lu H.C."/>
            <person name="Ye Q.L."/>
            <person name="Zhang D."/>
            <person name="Wang J.Y."/>
            <person name="Li Y.F."/>
            <person name="Zhong Z.M."/>
            <person name="Liu X."/>
            <person name="Yu X."/>
            <person name="Liu D.K."/>
            <person name="Tu X.D."/>
            <person name="Liu B."/>
            <person name="Hao Y."/>
            <person name="Liao X.Y."/>
            <person name="Jiang Y.T."/>
            <person name="Sun W.H."/>
            <person name="Chen J."/>
            <person name="Chen Y.Q."/>
            <person name="Ai Y."/>
            <person name="Zhai J.W."/>
            <person name="Wu S.S."/>
            <person name="Zhou Z."/>
            <person name="Hsiao Y.Y."/>
            <person name="Wu W.L."/>
            <person name="Chen Y.Y."/>
            <person name="Lin Y.F."/>
            <person name="Hsu J.L."/>
            <person name="Li C.Y."/>
            <person name="Wang Z.W."/>
            <person name="Zhao X."/>
            <person name="Zhong W.Y."/>
            <person name="Ma X.K."/>
            <person name="Ma L."/>
            <person name="Huang J."/>
            <person name="Chen G.Z."/>
            <person name="Huang M.Z."/>
            <person name="Huang L."/>
            <person name="Peng D.H."/>
            <person name="Luo Y.B."/>
            <person name="Zou S.Q."/>
            <person name="Chen S.P."/>
            <person name="Lan S."/>
            <person name="Tsai W.C."/>
            <person name="Van de Peer Y."/>
            <person name="Liu Z.J."/>
        </authorList>
    </citation>
    <scope>NUCLEOTIDE SEQUENCE [LARGE SCALE GENOMIC DNA]</scope>
    <source>
        <strain evidence="14">Lor287</strain>
    </source>
</reference>
<dbReference type="GO" id="GO:0016787">
    <property type="term" value="F:hydrolase activity"/>
    <property type="evidence" value="ECO:0007669"/>
    <property type="project" value="UniProtKB-KW"/>
</dbReference>
<dbReference type="AlphaFoldDB" id="A0AAP0GCR4"/>
<evidence type="ECO:0000313" key="14">
    <source>
        <dbReference type="EMBL" id="KAK8951745.1"/>
    </source>
</evidence>
<dbReference type="GO" id="GO:0004519">
    <property type="term" value="F:endonuclease activity"/>
    <property type="evidence" value="ECO:0007669"/>
    <property type="project" value="UniProtKB-KW"/>
</dbReference>
<keyword evidence="3" id="KW-0255">Endonuclease</keyword>
<keyword evidence="1" id="KW-0540">Nuclease</keyword>
<keyword evidence="10" id="KW-0511">Multifunctional enzyme</keyword>
<evidence type="ECO:0000256" key="6">
    <source>
        <dbReference type="ARBA" id="ARBA00022908"/>
    </source>
</evidence>
<evidence type="ECO:0000313" key="15">
    <source>
        <dbReference type="Proteomes" id="UP001418222"/>
    </source>
</evidence>
<feature type="compositionally biased region" description="Polar residues" evidence="11">
    <location>
        <begin position="153"/>
        <end position="163"/>
    </location>
</feature>
<dbReference type="GO" id="GO:0003887">
    <property type="term" value="F:DNA-directed DNA polymerase activity"/>
    <property type="evidence" value="ECO:0007669"/>
    <property type="project" value="UniProtKB-KW"/>
</dbReference>
<keyword evidence="6" id="KW-0229">DNA integration</keyword>
<dbReference type="Proteomes" id="UP001418222">
    <property type="component" value="Unassembled WGS sequence"/>
</dbReference>
<evidence type="ECO:0000259" key="13">
    <source>
        <dbReference type="Pfam" id="PF25597"/>
    </source>
</evidence>
<keyword evidence="2" id="KW-0479">Metal-binding</keyword>
<feature type="domain" description="Reverse transcriptase Ty1/copia-type" evidence="12">
    <location>
        <begin position="212"/>
        <end position="276"/>
    </location>
</feature>
<evidence type="ECO:0000256" key="4">
    <source>
        <dbReference type="ARBA" id="ARBA00022801"/>
    </source>
</evidence>
<accession>A0AAP0GCR4</accession>
<comment type="caution">
    <text evidence="14">The sequence shown here is derived from an EMBL/GenBank/DDBJ whole genome shotgun (WGS) entry which is preliminary data.</text>
</comment>
<keyword evidence="4" id="KW-0378">Hydrolase</keyword>
<evidence type="ECO:0000256" key="3">
    <source>
        <dbReference type="ARBA" id="ARBA00022759"/>
    </source>
</evidence>
<dbReference type="InterPro" id="IPR013103">
    <property type="entry name" value="RVT_2"/>
</dbReference>
<proteinExistence type="predicted"/>
<sequence>MILVEPEPNRNRDSSTHTAVHILNRVCTKGLVFSTPYYALTQRKPALDYLKTFGCIAYALTDPHQRDKLDTKSEKYIFVGYNNESKAYKLYNPTSSKLVISRNASFDENAKWVWPTEAQKEAATPRMTVEQLHYPLQVIPDSPPEPTIEVELPQSSTHSPSSLQPKIRSLVDIYEQTELALFTAAPATFEEATSDPKWISAMDEEWETIKQNQTWSLTELPPNKVPIGLKWLYKTKFNEKREFIKNKARLVVKGYSQIPGEDYTDTFAPVARMDTI</sequence>
<dbReference type="GO" id="GO:0015074">
    <property type="term" value="P:DNA integration"/>
    <property type="evidence" value="ECO:0007669"/>
    <property type="project" value="UniProtKB-KW"/>
</dbReference>
<evidence type="ECO:0008006" key="16">
    <source>
        <dbReference type="Google" id="ProtNLM"/>
    </source>
</evidence>
<dbReference type="Pfam" id="PF07727">
    <property type="entry name" value="RVT_2"/>
    <property type="match status" value="1"/>
</dbReference>
<dbReference type="PANTHER" id="PTHR42648">
    <property type="entry name" value="TRANSPOSASE, PUTATIVE-RELATED"/>
    <property type="match status" value="1"/>
</dbReference>
<evidence type="ECO:0000256" key="2">
    <source>
        <dbReference type="ARBA" id="ARBA00022723"/>
    </source>
</evidence>
<dbReference type="GO" id="GO:0046872">
    <property type="term" value="F:metal ion binding"/>
    <property type="evidence" value="ECO:0007669"/>
    <property type="project" value="UniProtKB-KW"/>
</dbReference>
<evidence type="ECO:0000256" key="7">
    <source>
        <dbReference type="ARBA" id="ARBA00022918"/>
    </source>
</evidence>
<keyword evidence="9" id="KW-0233">DNA recombination</keyword>
<keyword evidence="5" id="KW-0460">Magnesium</keyword>
<feature type="region of interest" description="Disordered" evidence="11">
    <location>
        <begin position="143"/>
        <end position="163"/>
    </location>
</feature>
<protein>
    <recommendedName>
        <fullName evidence="16">Reverse transcriptase Ty1/copia-type domain-containing protein</fullName>
    </recommendedName>
</protein>
<evidence type="ECO:0000256" key="9">
    <source>
        <dbReference type="ARBA" id="ARBA00023172"/>
    </source>
</evidence>
<dbReference type="InterPro" id="IPR039537">
    <property type="entry name" value="Retrotran_Ty1/copia-like"/>
</dbReference>
<dbReference type="GO" id="GO:0003964">
    <property type="term" value="F:RNA-directed DNA polymerase activity"/>
    <property type="evidence" value="ECO:0007669"/>
    <property type="project" value="UniProtKB-KW"/>
</dbReference>
<evidence type="ECO:0000259" key="12">
    <source>
        <dbReference type="Pfam" id="PF07727"/>
    </source>
</evidence>
<keyword evidence="15" id="KW-1185">Reference proteome</keyword>
<dbReference type="Pfam" id="PF25597">
    <property type="entry name" value="SH3_retrovirus"/>
    <property type="match status" value="1"/>
</dbReference>
<keyword evidence="8" id="KW-0548">Nucleotidyltransferase</keyword>
<name>A0AAP0GCR4_9ASPA</name>
<gene>
    <name evidence="14" type="ORF">KSP39_PZI003778</name>
</gene>
<evidence type="ECO:0000256" key="1">
    <source>
        <dbReference type="ARBA" id="ARBA00022722"/>
    </source>
</evidence>
<keyword evidence="7" id="KW-0695">RNA-directed DNA polymerase</keyword>
<dbReference type="GO" id="GO:0006310">
    <property type="term" value="P:DNA recombination"/>
    <property type="evidence" value="ECO:0007669"/>
    <property type="project" value="UniProtKB-KW"/>
</dbReference>
<keyword evidence="8" id="KW-0239">DNA-directed DNA polymerase</keyword>
<feature type="domain" description="Retroviral polymerase SH3-like" evidence="13">
    <location>
        <begin position="55"/>
        <end position="117"/>
    </location>
</feature>
<dbReference type="EMBL" id="JBBWWQ010000003">
    <property type="protein sequence ID" value="KAK8951745.1"/>
    <property type="molecule type" value="Genomic_DNA"/>
</dbReference>
<dbReference type="PANTHER" id="PTHR42648:SF11">
    <property type="entry name" value="TRANSPOSON TY4-P GAG-POL POLYPROTEIN"/>
    <property type="match status" value="1"/>
</dbReference>
<dbReference type="InterPro" id="IPR057670">
    <property type="entry name" value="SH3_retrovirus"/>
</dbReference>
<keyword evidence="8" id="KW-0808">Transferase</keyword>
<evidence type="ECO:0000256" key="11">
    <source>
        <dbReference type="SAM" id="MobiDB-lite"/>
    </source>
</evidence>
<evidence type="ECO:0000256" key="5">
    <source>
        <dbReference type="ARBA" id="ARBA00022842"/>
    </source>
</evidence>
<organism evidence="14 15">
    <name type="scientific">Platanthera zijinensis</name>
    <dbReference type="NCBI Taxonomy" id="2320716"/>
    <lineage>
        <taxon>Eukaryota</taxon>
        <taxon>Viridiplantae</taxon>
        <taxon>Streptophyta</taxon>
        <taxon>Embryophyta</taxon>
        <taxon>Tracheophyta</taxon>
        <taxon>Spermatophyta</taxon>
        <taxon>Magnoliopsida</taxon>
        <taxon>Liliopsida</taxon>
        <taxon>Asparagales</taxon>
        <taxon>Orchidaceae</taxon>
        <taxon>Orchidoideae</taxon>
        <taxon>Orchideae</taxon>
        <taxon>Orchidinae</taxon>
        <taxon>Platanthera</taxon>
    </lineage>
</organism>